<feature type="domain" description="Beta-ketoacyl-[acyl-carrier-protein] synthase III N-terminal" evidence="4">
    <location>
        <begin position="114"/>
        <end position="182"/>
    </location>
</feature>
<dbReference type="InterPro" id="IPR013747">
    <property type="entry name" value="ACP_syn_III_C"/>
</dbReference>
<dbReference type="PANTHER" id="PTHR34069">
    <property type="entry name" value="3-OXOACYL-[ACYL-CARRIER-PROTEIN] SYNTHASE 3"/>
    <property type="match status" value="1"/>
</dbReference>
<keyword evidence="1" id="KW-0808">Transferase</keyword>
<evidence type="ECO:0000259" key="3">
    <source>
        <dbReference type="Pfam" id="PF08541"/>
    </source>
</evidence>
<dbReference type="EMBL" id="BAAAFH010000022">
    <property type="protein sequence ID" value="GAA0876878.1"/>
    <property type="molecule type" value="Genomic_DNA"/>
</dbReference>
<dbReference type="RefSeq" id="WP_343790620.1">
    <property type="nucleotide sequence ID" value="NZ_BAAAFH010000022.1"/>
</dbReference>
<reference evidence="5 6" key="1">
    <citation type="journal article" date="2019" name="Int. J. Syst. Evol. Microbiol.">
        <title>The Global Catalogue of Microorganisms (GCM) 10K type strain sequencing project: providing services to taxonomists for standard genome sequencing and annotation.</title>
        <authorList>
            <consortium name="The Broad Institute Genomics Platform"/>
            <consortium name="The Broad Institute Genome Sequencing Center for Infectious Disease"/>
            <person name="Wu L."/>
            <person name="Ma J."/>
        </authorList>
    </citation>
    <scope>NUCLEOTIDE SEQUENCE [LARGE SCALE GENOMIC DNA]</scope>
    <source>
        <strain evidence="5 6">JCM 16083</strain>
    </source>
</reference>
<dbReference type="Gene3D" id="3.40.47.10">
    <property type="match status" value="1"/>
</dbReference>
<accession>A0ABN1MU52</accession>
<organism evidence="5 6">
    <name type="scientific">Wandonia haliotis</name>
    <dbReference type="NCBI Taxonomy" id="574963"/>
    <lineage>
        <taxon>Bacteria</taxon>
        <taxon>Pseudomonadati</taxon>
        <taxon>Bacteroidota</taxon>
        <taxon>Flavobacteriia</taxon>
        <taxon>Flavobacteriales</taxon>
        <taxon>Crocinitomicaceae</taxon>
        <taxon>Wandonia</taxon>
    </lineage>
</organism>
<dbReference type="InterPro" id="IPR013751">
    <property type="entry name" value="ACP_syn_III_N"/>
</dbReference>
<evidence type="ECO:0000313" key="6">
    <source>
        <dbReference type="Proteomes" id="UP001501126"/>
    </source>
</evidence>
<dbReference type="Pfam" id="PF08545">
    <property type="entry name" value="ACP_syn_III"/>
    <property type="match status" value="1"/>
</dbReference>
<protein>
    <submittedName>
        <fullName evidence="5">Ketoacyl-ACP synthase III</fullName>
    </submittedName>
</protein>
<dbReference type="Pfam" id="PF08541">
    <property type="entry name" value="ACP_syn_III_C"/>
    <property type="match status" value="1"/>
</dbReference>
<dbReference type="InterPro" id="IPR016039">
    <property type="entry name" value="Thiolase-like"/>
</dbReference>
<keyword evidence="6" id="KW-1185">Reference proteome</keyword>
<comment type="caution">
    <text evidence="5">The sequence shown here is derived from an EMBL/GenBank/DDBJ whole genome shotgun (WGS) entry which is preliminary data.</text>
</comment>
<gene>
    <name evidence="5" type="ORF">GCM10009118_32880</name>
</gene>
<dbReference type="Proteomes" id="UP001501126">
    <property type="component" value="Unassembled WGS sequence"/>
</dbReference>
<evidence type="ECO:0000259" key="4">
    <source>
        <dbReference type="Pfam" id="PF08545"/>
    </source>
</evidence>
<keyword evidence="2" id="KW-0012">Acyltransferase</keyword>
<evidence type="ECO:0000256" key="2">
    <source>
        <dbReference type="ARBA" id="ARBA00023315"/>
    </source>
</evidence>
<dbReference type="SUPFAM" id="SSF53901">
    <property type="entry name" value="Thiolase-like"/>
    <property type="match status" value="1"/>
</dbReference>
<sequence length="339" mass="37866">MGYFTTRNTCIKGVVSGVPENTEDNLILDLIPEEEREPLVRHTGIRFRKIVEDKSLSIEEFFHPLVEKLLEELNWEKESIDVLICVTQNQHNAIPSVACKLHELLNLEEEVFCYDINSGCSGFVYGLYTVNQVLSGLSGNNARAVLCCGDISSFLTEETDKAVRPVFSDAVSVVGIEKRGLSDDSSDMYFNLETFGKGRNAIYAETGKDANTYMRLNGIDIFNYSVKYVPKNIEGLLDHFSIDKDDVGLCFFHQANKVINEAVRKKLSIPVEKTPYSLYDYGNTASASIPVTIGVVRERLNENSKEWTLLSGFGVGFSIASVVLKLNPEVCFPPFSLKL</sequence>
<name>A0ABN1MU52_9FLAO</name>
<dbReference type="PANTHER" id="PTHR34069:SF2">
    <property type="entry name" value="BETA-KETOACYL-[ACYL-CARRIER-PROTEIN] SYNTHASE III"/>
    <property type="match status" value="1"/>
</dbReference>
<feature type="domain" description="Beta-ketoacyl-[acyl-carrier-protein] synthase III C-terminal" evidence="3">
    <location>
        <begin position="241"/>
        <end position="325"/>
    </location>
</feature>
<evidence type="ECO:0000313" key="5">
    <source>
        <dbReference type="EMBL" id="GAA0876878.1"/>
    </source>
</evidence>
<proteinExistence type="predicted"/>
<evidence type="ECO:0000256" key="1">
    <source>
        <dbReference type="ARBA" id="ARBA00022679"/>
    </source>
</evidence>